<feature type="transmembrane region" description="Helical" evidence="1">
    <location>
        <begin position="78"/>
        <end position="96"/>
    </location>
</feature>
<keyword evidence="1" id="KW-0812">Transmembrane</keyword>
<evidence type="ECO:0000313" key="2">
    <source>
        <dbReference type="EMBL" id="MEC1179821.1"/>
    </source>
</evidence>
<sequence length="367" mass="42394">MKSLKDEMQQIEQPSALHRRAIMGIERATKEKHRKKWLPTFLSIPVTAAVAYFIWLVSTAPSFEQNNQAAGLSQQLTNPYWLASICTALLVVMVWVFGRNHKKWRKQWGLVVVIAVSWIWNSAYYEAQQLPRPYVYPVTVNVIEGQGHKSIYIHAIINRSEFENTIRVVVINDTAFPINADYSLSLGNTAHHMTTNAVLDFQVDDLNKLMKQRSPIEAYAIFSDNQKVLFDIQFTELAEGKHTEFYGVEFDSDNNHKQLFKTEPTTITAISLPSIVDRYTLKSGNEIIKRVGVDGEEDIDLLPYMMEESMLEVSYYMKEEQERRGYQSPYYVIETTDGTINKMLAILFPPFSRDVVKEIRQEMMQDD</sequence>
<dbReference type="RefSeq" id="WP_326124322.1">
    <property type="nucleotide sequence ID" value="NZ_JARSFG010000020.1"/>
</dbReference>
<accession>A0AAW9NWT3</accession>
<name>A0AAW9NWT3_9BACL</name>
<keyword evidence="1" id="KW-1133">Transmembrane helix</keyword>
<comment type="caution">
    <text evidence="2">The sequence shown here is derived from an EMBL/GenBank/DDBJ whole genome shotgun (WGS) entry which is preliminary data.</text>
</comment>
<feature type="transmembrane region" description="Helical" evidence="1">
    <location>
        <begin position="37"/>
        <end position="58"/>
    </location>
</feature>
<dbReference type="EMBL" id="JARSFG010000020">
    <property type="protein sequence ID" value="MEC1179821.1"/>
    <property type="molecule type" value="Genomic_DNA"/>
</dbReference>
<dbReference type="AlphaFoldDB" id="A0AAW9NWT3"/>
<evidence type="ECO:0008006" key="4">
    <source>
        <dbReference type="Google" id="ProtNLM"/>
    </source>
</evidence>
<evidence type="ECO:0000313" key="3">
    <source>
        <dbReference type="Proteomes" id="UP001344888"/>
    </source>
</evidence>
<evidence type="ECO:0000256" key="1">
    <source>
        <dbReference type="SAM" id="Phobius"/>
    </source>
</evidence>
<reference evidence="2 3" key="1">
    <citation type="submission" date="2023-03" db="EMBL/GenBank/DDBJ databases">
        <title>Bacillus Genome Sequencing.</title>
        <authorList>
            <person name="Dunlap C."/>
        </authorList>
    </citation>
    <scope>NUCLEOTIDE SEQUENCE [LARGE SCALE GENOMIC DNA]</scope>
    <source>
        <strain evidence="2 3">B-59205</strain>
    </source>
</reference>
<keyword evidence="1" id="KW-0472">Membrane</keyword>
<protein>
    <recommendedName>
        <fullName evidence="4">DUF4179 domain-containing protein</fullName>
    </recommendedName>
</protein>
<organism evidence="2 3">
    <name type="scientific">Metasolibacillus meyeri</name>
    <dbReference type="NCBI Taxonomy" id="1071052"/>
    <lineage>
        <taxon>Bacteria</taxon>
        <taxon>Bacillati</taxon>
        <taxon>Bacillota</taxon>
        <taxon>Bacilli</taxon>
        <taxon>Bacillales</taxon>
        <taxon>Caryophanaceae</taxon>
        <taxon>Metasolibacillus</taxon>
    </lineage>
</organism>
<gene>
    <name evidence="2" type="ORF">P9B03_15080</name>
</gene>
<dbReference type="Proteomes" id="UP001344888">
    <property type="component" value="Unassembled WGS sequence"/>
</dbReference>
<keyword evidence="3" id="KW-1185">Reference proteome</keyword>
<proteinExistence type="predicted"/>